<dbReference type="Pfam" id="PF10983">
    <property type="entry name" value="DUF2793"/>
    <property type="match status" value="1"/>
</dbReference>
<dbReference type="PANTHER" id="PTHR15427">
    <property type="entry name" value="EMILIN ELASTIN MICROFIBRIL INTERFACE-LOCATED PROTEIN ELASTIN MICROFIBRIL INTERFACER"/>
    <property type="match status" value="1"/>
</dbReference>
<accession>A0ABQ4RYI6</accession>
<evidence type="ECO:0000256" key="1">
    <source>
        <dbReference type="ARBA" id="ARBA00004613"/>
    </source>
</evidence>
<dbReference type="InterPro" id="IPR050392">
    <property type="entry name" value="Collagen/C1q_domain"/>
</dbReference>
<dbReference type="InterPro" id="IPR008983">
    <property type="entry name" value="Tumour_necrosis_fac-like_dom"/>
</dbReference>
<proteinExistence type="predicted"/>
<dbReference type="Gene3D" id="3.40.1620.70">
    <property type="match status" value="1"/>
</dbReference>
<comment type="caution">
    <text evidence="4">The sequence shown here is derived from an EMBL/GenBank/DDBJ whole genome shotgun (WGS) entry which is preliminary data.</text>
</comment>
<dbReference type="PANTHER" id="PTHR15427:SF2">
    <property type="entry name" value="EMILIN-3"/>
    <property type="match status" value="1"/>
</dbReference>
<dbReference type="SMART" id="SM00110">
    <property type="entry name" value="C1Q"/>
    <property type="match status" value="1"/>
</dbReference>
<dbReference type="InterPro" id="IPR021251">
    <property type="entry name" value="DUF2793"/>
</dbReference>
<dbReference type="PROSITE" id="PS50871">
    <property type="entry name" value="C1Q"/>
    <property type="match status" value="1"/>
</dbReference>
<protein>
    <recommendedName>
        <fullName evidence="3">C1q domain-containing protein</fullName>
    </recommendedName>
</protein>
<dbReference type="Proteomes" id="UP001055125">
    <property type="component" value="Unassembled WGS sequence"/>
</dbReference>
<dbReference type="SUPFAM" id="SSF49842">
    <property type="entry name" value="TNF-like"/>
    <property type="match status" value="1"/>
</dbReference>
<dbReference type="EMBL" id="BPQP01000045">
    <property type="protein sequence ID" value="GJD95726.1"/>
    <property type="molecule type" value="Genomic_DNA"/>
</dbReference>
<evidence type="ECO:0000256" key="2">
    <source>
        <dbReference type="ARBA" id="ARBA00022525"/>
    </source>
</evidence>
<dbReference type="RefSeq" id="WP_238244862.1">
    <property type="nucleotide sequence ID" value="NZ_BPQP01000045.1"/>
</dbReference>
<feature type="domain" description="C1q" evidence="3">
    <location>
        <begin position="387"/>
        <end position="526"/>
    </location>
</feature>
<dbReference type="InterPro" id="IPR001073">
    <property type="entry name" value="C1q_dom"/>
</dbReference>
<dbReference type="Pfam" id="PF00386">
    <property type="entry name" value="C1q"/>
    <property type="match status" value="1"/>
</dbReference>
<evidence type="ECO:0000313" key="5">
    <source>
        <dbReference type="Proteomes" id="UP001055125"/>
    </source>
</evidence>
<gene>
    <name evidence="4" type="ORF">OCOJLMKI_2940</name>
</gene>
<evidence type="ECO:0000313" key="4">
    <source>
        <dbReference type="EMBL" id="GJD95726.1"/>
    </source>
</evidence>
<comment type="subcellular location">
    <subcellularLocation>
        <location evidence="1">Secreted</location>
    </subcellularLocation>
</comment>
<name>A0ABQ4RYI6_9HYPH</name>
<evidence type="ECO:0000259" key="3">
    <source>
        <dbReference type="PROSITE" id="PS50871"/>
    </source>
</evidence>
<reference evidence="4" key="2">
    <citation type="submission" date="2021-08" db="EMBL/GenBank/DDBJ databases">
        <authorList>
            <person name="Tani A."/>
            <person name="Ola A."/>
            <person name="Ogura Y."/>
            <person name="Katsura K."/>
            <person name="Hayashi T."/>
        </authorList>
    </citation>
    <scope>NUCLEOTIDE SEQUENCE</scope>
    <source>
        <strain evidence="4">DSM 19015</strain>
    </source>
</reference>
<sequence length="526" mass="53818">MPQTTTNLALPLLAAAQAGKHVTHNEALLGLDALVQLACLDKDLSAPPANPAEGDRYLVATPEPTGAWAGLTGQVACYQDGHWLGFPPRPGWLAWIADEGELYIRVRDGWVPFRTTIGSLGNLDRLGINTAGDAANRLAVKADAVLFSWDDVTPGSGHVRLTLNRRSEAEEAAIVLQSGYETRALFGLLGGDRVGLKVSADGATYAPGFGVHPVTGGFGLGPTAMPAAGLHLTTLRSGTGPGAVPRDVQVDAFGGDAAGAVAPAAAFVAQVARGTPANPAPLKALDGFFTLAGTGRRSDGAYSAEVVAVAGFAEEDFTATGNGAGLDLRTTPAGATGPRSAVKVRGNGALELQPLAAAPTGAAGQIVFDSTAGAFKGHDGSRWRRLTHLPRFSATTSFDNYLGADAWTRVQFNIAEENEQGAFAAATGRFTAAEAGLHAFTANVGYRRNGSSAPTALEAQLYRNGAPAGRGRAALTGGLVDGISCLGLSAVLDLAPGDTVEVRGRFTGADGYVAAADSLFSGRLLP</sequence>
<keyword evidence="2" id="KW-0964">Secreted</keyword>
<organism evidence="4 5">
    <name type="scientific">Methylobacterium iners</name>
    <dbReference type="NCBI Taxonomy" id="418707"/>
    <lineage>
        <taxon>Bacteria</taxon>
        <taxon>Pseudomonadati</taxon>
        <taxon>Pseudomonadota</taxon>
        <taxon>Alphaproteobacteria</taxon>
        <taxon>Hyphomicrobiales</taxon>
        <taxon>Methylobacteriaceae</taxon>
        <taxon>Methylobacterium</taxon>
    </lineage>
</organism>
<keyword evidence="5" id="KW-1185">Reference proteome</keyword>
<reference evidence="4" key="1">
    <citation type="journal article" date="2021" name="Front. Microbiol.">
        <title>Comprehensive Comparative Genomics and Phenotyping of Methylobacterium Species.</title>
        <authorList>
            <person name="Alessa O."/>
            <person name="Ogura Y."/>
            <person name="Fujitani Y."/>
            <person name="Takami H."/>
            <person name="Hayashi T."/>
            <person name="Sahin N."/>
            <person name="Tani A."/>
        </authorList>
    </citation>
    <scope>NUCLEOTIDE SEQUENCE</scope>
    <source>
        <strain evidence="4">DSM 19015</strain>
    </source>
</reference>
<dbReference type="Gene3D" id="2.60.120.40">
    <property type="match status" value="1"/>
</dbReference>